<dbReference type="OrthoDB" id="10671963at2759"/>
<name>A0A9P1GSI9_9DINO</name>
<comment type="caution">
    <text evidence="2">The sequence shown here is derived from an EMBL/GenBank/DDBJ whole genome shotgun (WGS) entry which is preliminary data.</text>
</comment>
<reference evidence="3" key="2">
    <citation type="submission" date="2024-04" db="EMBL/GenBank/DDBJ databases">
        <authorList>
            <person name="Chen Y."/>
            <person name="Shah S."/>
            <person name="Dougan E. K."/>
            <person name="Thang M."/>
            <person name="Chan C."/>
        </authorList>
    </citation>
    <scope>NUCLEOTIDE SEQUENCE [LARGE SCALE GENOMIC DNA]</scope>
</reference>
<protein>
    <submittedName>
        <fullName evidence="2">Uncharacterized protein</fullName>
    </submittedName>
</protein>
<reference evidence="2" key="1">
    <citation type="submission" date="2022-10" db="EMBL/GenBank/DDBJ databases">
        <authorList>
            <person name="Chen Y."/>
            <person name="Dougan E. K."/>
            <person name="Chan C."/>
            <person name="Rhodes N."/>
            <person name="Thang M."/>
        </authorList>
    </citation>
    <scope>NUCLEOTIDE SEQUENCE</scope>
</reference>
<dbReference type="AlphaFoldDB" id="A0A9P1GSI9"/>
<keyword evidence="4" id="KW-1185">Reference proteome</keyword>
<organism evidence="2">
    <name type="scientific">Cladocopium goreaui</name>
    <dbReference type="NCBI Taxonomy" id="2562237"/>
    <lineage>
        <taxon>Eukaryota</taxon>
        <taxon>Sar</taxon>
        <taxon>Alveolata</taxon>
        <taxon>Dinophyceae</taxon>
        <taxon>Suessiales</taxon>
        <taxon>Symbiodiniaceae</taxon>
        <taxon>Cladocopium</taxon>
    </lineage>
</organism>
<dbReference type="EMBL" id="CAMXCT020006811">
    <property type="protein sequence ID" value="CAL1173836.1"/>
    <property type="molecule type" value="Genomic_DNA"/>
</dbReference>
<dbReference type="EMBL" id="CAMXCT010006811">
    <property type="protein sequence ID" value="CAI4020461.1"/>
    <property type="molecule type" value="Genomic_DNA"/>
</dbReference>
<evidence type="ECO:0000256" key="1">
    <source>
        <dbReference type="SAM" id="MobiDB-lite"/>
    </source>
</evidence>
<accession>A0A9P1GSI9</accession>
<sequence>MLTFQAPVRATPILRPPRPLRVQPLKPPRLAPASTVIAACWVAARRPLKGCQGSSSSPRLTEADRQASAMESPGDAAQRSEEKERLQGILDEMQELLTEMCDYTSEEVKEDSDVKLIEEARRRICAESLPSYKAWAKENNILMPKTRKESFTMFKRKKTARRHGLMQKEHYSNTNRGKERKSHLAEQKAFQKAKRKEIAQKRRQQRERDERGFYDVLSHDEPAEVQSFNRTETDNAVDV</sequence>
<evidence type="ECO:0000313" key="4">
    <source>
        <dbReference type="Proteomes" id="UP001152797"/>
    </source>
</evidence>
<evidence type="ECO:0000313" key="2">
    <source>
        <dbReference type="EMBL" id="CAI4020461.1"/>
    </source>
</evidence>
<gene>
    <name evidence="2" type="ORF">C1SCF055_LOCUS44876</name>
</gene>
<feature type="compositionally biased region" description="Basic and acidic residues" evidence="1">
    <location>
        <begin position="196"/>
        <end position="222"/>
    </location>
</feature>
<evidence type="ECO:0000313" key="3">
    <source>
        <dbReference type="EMBL" id="CAL1173836.1"/>
    </source>
</evidence>
<proteinExistence type="predicted"/>
<dbReference type="Proteomes" id="UP001152797">
    <property type="component" value="Unassembled WGS sequence"/>
</dbReference>
<feature type="region of interest" description="Disordered" evidence="1">
    <location>
        <begin position="158"/>
        <end position="239"/>
    </location>
</feature>
<feature type="region of interest" description="Disordered" evidence="1">
    <location>
        <begin position="49"/>
        <end position="83"/>
    </location>
</feature>
<dbReference type="EMBL" id="CAMXCT030006811">
    <property type="protein sequence ID" value="CAL4807773.1"/>
    <property type="molecule type" value="Genomic_DNA"/>
</dbReference>